<evidence type="ECO:0000256" key="4">
    <source>
        <dbReference type="ARBA" id="ARBA00022454"/>
    </source>
</evidence>
<evidence type="ECO:0000256" key="9">
    <source>
        <dbReference type="ARBA" id="ARBA00023306"/>
    </source>
</evidence>
<feature type="compositionally biased region" description="Polar residues" evidence="10">
    <location>
        <begin position="160"/>
        <end position="169"/>
    </location>
</feature>
<dbReference type="Proteomes" id="UP001150569">
    <property type="component" value="Unassembled WGS sequence"/>
</dbReference>
<evidence type="ECO:0000256" key="3">
    <source>
        <dbReference type="ARBA" id="ARBA00009606"/>
    </source>
</evidence>
<dbReference type="InterPro" id="IPR026971">
    <property type="entry name" value="CND1/NCAPD3"/>
</dbReference>
<dbReference type="PANTHER" id="PTHR14222:SF2">
    <property type="entry name" value="CONDENSIN COMPLEX SUBUNIT 1"/>
    <property type="match status" value="1"/>
</dbReference>
<dbReference type="PANTHER" id="PTHR14222">
    <property type="entry name" value="CONDENSIN"/>
    <property type="match status" value="1"/>
</dbReference>
<feature type="region of interest" description="Disordered" evidence="10">
    <location>
        <begin position="507"/>
        <end position="539"/>
    </location>
</feature>
<feature type="region of interest" description="Disordered" evidence="10">
    <location>
        <begin position="949"/>
        <end position="978"/>
    </location>
</feature>
<dbReference type="GO" id="GO:0005634">
    <property type="term" value="C:nucleus"/>
    <property type="evidence" value="ECO:0007669"/>
    <property type="project" value="UniProtKB-SubCell"/>
</dbReference>
<accession>A0A9W8AID3</accession>
<dbReference type="OrthoDB" id="436262at2759"/>
<dbReference type="Pfam" id="PF12922">
    <property type="entry name" value="Cnd1_N"/>
    <property type="match status" value="1"/>
</dbReference>
<dbReference type="Gene3D" id="1.25.10.10">
    <property type="entry name" value="Leucine-rich Repeat Variant"/>
    <property type="match status" value="2"/>
</dbReference>
<feature type="compositionally biased region" description="Acidic residues" evidence="10">
    <location>
        <begin position="1504"/>
        <end position="1514"/>
    </location>
</feature>
<feature type="compositionally biased region" description="Basic and acidic residues" evidence="10">
    <location>
        <begin position="951"/>
        <end position="964"/>
    </location>
</feature>
<keyword evidence="5" id="KW-0132">Cell division</keyword>
<feature type="compositionally biased region" description="Low complexity" evidence="10">
    <location>
        <begin position="1449"/>
        <end position="1461"/>
    </location>
</feature>
<dbReference type="GO" id="GO:0000779">
    <property type="term" value="C:condensed chromosome, centromeric region"/>
    <property type="evidence" value="ECO:0007669"/>
    <property type="project" value="TreeGrafter"/>
</dbReference>
<feature type="region of interest" description="Disordered" evidence="10">
    <location>
        <begin position="136"/>
        <end position="169"/>
    </location>
</feature>
<evidence type="ECO:0000256" key="5">
    <source>
        <dbReference type="ARBA" id="ARBA00022618"/>
    </source>
</evidence>
<dbReference type="GO" id="GO:0010032">
    <property type="term" value="P:meiotic chromosome condensation"/>
    <property type="evidence" value="ECO:0007669"/>
    <property type="project" value="TreeGrafter"/>
</dbReference>
<feature type="compositionally biased region" description="Acidic residues" evidence="10">
    <location>
        <begin position="965"/>
        <end position="978"/>
    </location>
</feature>
<feature type="region of interest" description="Disordered" evidence="10">
    <location>
        <begin position="1319"/>
        <end position="1514"/>
    </location>
</feature>
<keyword evidence="9" id="KW-0131">Cell cycle</keyword>
<dbReference type="GO" id="GO:0007076">
    <property type="term" value="P:mitotic chromosome condensation"/>
    <property type="evidence" value="ECO:0007669"/>
    <property type="project" value="InterPro"/>
</dbReference>
<evidence type="ECO:0000313" key="13">
    <source>
        <dbReference type="EMBL" id="KAJ1927181.1"/>
    </source>
</evidence>
<evidence type="ECO:0000256" key="7">
    <source>
        <dbReference type="ARBA" id="ARBA00023067"/>
    </source>
</evidence>
<dbReference type="SUPFAM" id="SSF48371">
    <property type="entry name" value="ARM repeat"/>
    <property type="match status" value="1"/>
</dbReference>
<dbReference type="GO" id="GO:0042393">
    <property type="term" value="F:histone binding"/>
    <property type="evidence" value="ECO:0007669"/>
    <property type="project" value="TreeGrafter"/>
</dbReference>
<evidence type="ECO:0000256" key="10">
    <source>
        <dbReference type="SAM" id="MobiDB-lite"/>
    </source>
</evidence>
<feature type="compositionally biased region" description="Acidic residues" evidence="10">
    <location>
        <begin position="1386"/>
        <end position="1419"/>
    </location>
</feature>
<feature type="domain" description="Condensin complex subunit 1 N-terminal" evidence="12">
    <location>
        <begin position="76"/>
        <end position="247"/>
    </location>
</feature>
<evidence type="ECO:0000259" key="12">
    <source>
        <dbReference type="Pfam" id="PF12922"/>
    </source>
</evidence>
<dbReference type="PIRSF" id="PIRSF017127">
    <property type="entry name" value="Condensin_D2"/>
    <property type="match status" value="1"/>
</dbReference>
<sequence>MATTDFQLSEELLKLQQGESPFGTDMDPTGQNPKDLMRQLEDLIKALSDSPAAIIEEETFDQLAGLLTHFHGLTGKISRQVVETLVVGFQQELDLLKEELPMPGFLPGQHTEVVERLAYLCQMLVNAVITKATAKSSDGAGSSRTGGSRRSRGAGSGDGQATSTADLPDNWNQQSVTLWKCVRETLGLRLNKLWSSTAARDTVVGVFCKISYQMLEHPPFTKNADLKRLIYQCLGTCVQSYNHTFVAKTTIMQNLQHYEHLSDIMAELVVACFEQFDAVQLVDEVLRDVASKDFSNAHDRTGPKSFGRFLVHLSELSPKAILKQMGFLVRLLDSEIYMVRTAMVEVVGNLILYLTDLEANDVQRNQIAEYFDLLEQRFRDNHFNSRGKVLQVCIKLSEGKAKFPKQRPRLIDLIIGRCEDKTSNVRKYAIRALTSFLQTHPFSLDGGPLVLAELAAKLSAIEEEIRDIANRTDVDTLTQQLRPGGMSEDNAADQDEAVALDTDAMPVDSDDAASASPASDVPSPSPNSEPVGGEEEMAVEGAPDPVAPIDEATVARFMQLQLQKRYYKDALRFAYQLQDAIPILSQLLGSTNKAEVMEAMDFFVTAYHYRLEQASDGIRKMVHLVWTKDNASDEAKGVKTKLLDCYHKIYLMPRPDLSARENVNQIVRNLIGLTANATLADLTSLEELLGCMVREGGNQHIAEPVVAKLWSVYAYTKRDLPRQQRRGAIVVLGMLAQANKRIVADNIDALLRVGLGALGRDDLVLAKYTCIALQCLGPSRKRVKGMADDAHPRYARDHPVISQLQNIVQDQLESPDWFPLAEQAINAIYSLSEQPDVVCTEIIHRKTGEVLQTPDRKAEAEPAKEAARADPVTMDADGDADDDVVVPNLDPTDEVDTDPSATPTASTTASAAPLTGSAYPLCQLVFLVGHVAIKQIILLEIIEAELKRRKGSDGAKKTPSKGDKGDEDELEQVTGTTEDEVADTINHIRERELLYGPTSLLARYGSLVAHLCSNAKAYPAPALLAQATLALSKLMCVSSAFCETHLPLLMSVLTQSQTPAIRSNIIIALGDITVCFNNLIGENVEYLYGPLHDSDRAVKKNTLMVLTHLVLNGMIKAKGQLGEMAKCLEDPDQRISDLAKLFFTELATKDNYLYNNLPDMISTLSTGLNAVTEAAFARIMKFLFEFIKDKDKQVENIAEKLCQRFRSNDDPRQWRDIAHCLSLMPYRSERSFKRLVDNFPYYYDKLGDSVVYKCLCDVVTRARAPGIQKAEFKALVDEFEAKVKDARIKCTGELEAKEGNEGEHEGGAETAVADMVTDHDGAAAGGPRHRDASPPRPSRKRAPNTPGSVLKANPTLAKPRGRGKAAGRTVKFSAKKQRNAALWDTSSDEEAADEVGEDHHEDDDDDDPNDDISDMDDDQGATKDALEDPFMDEDPAPRSKHGTSRSRRSAASEVSPSAAVVHVDIPPPPEFTTGTRRSSRRSTRLSKDAVPVSTRKSRRRMVESDDDDDMDEDE</sequence>
<comment type="similarity">
    <text evidence="3">Belongs to the CND1 (condensin subunit 1) family.</text>
</comment>
<feature type="region of interest" description="Disordered" evidence="10">
    <location>
        <begin position="850"/>
        <end position="912"/>
    </location>
</feature>
<keyword evidence="8" id="KW-0539">Nucleus</keyword>
<dbReference type="InterPro" id="IPR007673">
    <property type="entry name" value="Condensin_cplx_su1"/>
</dbReference>
<comment type="caution">
    <text evidence="13">The sequence shown here is derived from an EMBL/GenBank/DDBJ whole genome shotgun (WGS) entry which is preliminary data.</text>
</comment>
<name>A0A9W8AID3_9FUNG</name>
<keyword evidence="14" id="KW-1185">Reference proteome</keyword>
<feature type="compositionally biased region" description="Low complexity" evidence="10">
    <location>
        <begin position="136"/>
        <end position="146"/>
    </location>
</feature>
<evidence type="ECO:0000259" key="11">
    <source>
        <dbReference type="Pfam" id="PF12717"/>
    </source>
</evidence>
<dbReference type="InterPro" id="IPR032682">
    <property type="entry name" value="Cnd1_C"/>
</dbReference>
<dbReference type="Pfam" id="PF12717">
    <property type="entry name" value="Cnd1"/>
    <property type="match status" value="1"/>
</dbReference>
<feature type="compositionally biased region" description="Basic and acidic residues" evidence="10">
    <location>
        <begin position="850"/>
        <end position="868"/>
    </location>
</feature>
<comment type="subcellular location">
    <subcellularLocation>
        <location evidence="2">Chromosome</location>
    </subcellularLocation>
    <subcellularLocation>
        <location evidence="1">Nucleus</location>
    </subcellularLocation>
</comment>
<keyword evidence="4" id="KW-0158">Chromosome</keyword>
<protein>
    <submittedName>
        <fullName evidence="13">Condensin complex non-SMC subunit Cnd1</fullName>
    </submittedName>
</protein>
<proteinExistence type="inferred from homology"/>
<evidence type="ECO:0000313" key="14">
    <source>
        <dbReference type="Proteomes" id="UP001150569"/>
    </source>
</evidence>
<gene>
    <name evidence="13" type="primary">cnd1_1</name>
    <name evidence="13" type="ORF">IWQ60_003147</name>
</gene>
<dbReference type="InterPro" id="IPR024324">
    <property type="entry name" value="Condensin_cplx_su1_N"/>
</dbReference>
<feature type="domain" description="Condensin complex subunit 1 C-terminal" evidence="11">
    <location>
        <begin position="1061"/>
        <end position="1222"/>
    </location>
</feature>
<reference evidence="13" key="1">
    <citation type="submission" date="2022-07" db="EMBL/GenBank/DDBJ databases">
        <title>Phylogenomic reconstructions and comparative analyses of Kickxellomycotina fungi.</title>
        <authorList>
            <person name="Reynolds N.K."/>
            <person name="Stajich J.E."/>
            <person name="Barry K."/>
            <person name="Grigoriev I.V."/>
            <person name="Crous P."/>
            <person name="Smith M.E."/>
        </authorList>
    </citation>
    <scope>NUCLEOTIDE SEQUENCE</scope>
    <source>
        <strain evidence="13">RSA 861</strain>
    </source>
</reference>
<dbReference type="EMBL" id="JANBPT010000130">
    <property type="protein sequence ID" value="KAJ1927181.1"/>
    <property type="molecule type" value="Genomic_DNA"/>
</dbReference>
<keyword evidence="6" id="KW-0498">Mitosis</keyword>
<feature type="compositionally biased region" description="Basic residues" evidence="10">
    <location>
        <begin position="1438"/>
        <end position="1448"/>
    </location>
</feature>
<dbReference type="InterPro" id="IPR016024">
    <property type="entry name" value="ARM-type_fold"/>
</dbReference>
<feature type="compositionally biased region" description="Low complexity" evidence="10">
    <location>
        <begin position="507"/>
        <end position="522"/>
    </location>
</feature>
<evidence type="ECO:0000256" key="2">
    <source>
        <dbReference type="ARBA" id="ARBA00004286"/>
    </source>
</evidence>
<evidence type="ECO:0000256" key="8">
    <source>
        <dbReference type="ARBA" id="ARBA00023242"/>
    </source>
</evidence>
<feature type="compositionally biased region" description="Low complexity" evidence="10">
    <location>
        <begin position="898"/>
        <end position="912"/>
    </location>
</feature>
<dbReference type="InterPro" id="IPR011989">
    <property type="entry name" value="ARM-like"/>
</dbReference>
<dbReference type="GO" id="GO:0051301">
    <property type="term" value="P:cell division"/>
    <property type="evidence" value="ECO:0007669"/>
    <property type="project" value="UniProtKB-KW"/>
</dbReference>
<dbReference type="GO" id="GO:0000796">
    <property type="term" value="C:condensin complex"/>
    <property type="evidence" value="ECO:0007669"/>
    <property type="project" value="TreeGrafter"/>
</dbReference>
<evidence type="ECO:0000256" key="1">
    <source>
        <dbReference type="ARBA" id="ARBA00004123"/>
    </source>
</evidence>
<evidence type="ECO:0000256" key="6">
    <source>
        <dbReference type="ARBA" id="ARBA00022776"/>
    </source>
</evidence>
<organism evidence="13 14">
    <name type="scientific">Tieghemiomyces parasiticus</name>
    <dbReference type="NCBI Taxonomy" id="78921"/>
    <lineage>
        <taxon>Eukaryota</taxon>
        <taxon>Fungi</taxon>
        <taxon>Fungi incertae sedis</taxon>
        <taxon>Zoopagomycota</taxon>
        <taxon>Kickxellomycotina</taxon>
        <taxon>Dimargaritomycetes</taxon>
        <taxon>Dimargaritales</taxon>
        <taxon>Dimargaritaceae</taxon>
        <taxon>Tieghemiomyces</taxon>
    </lineage>
</organism>
<keyword evidence="7" id="KW-0226">DNA condensation</keyword>